<organism evidence="6 7">
    <name type="scientific">Arabidopsis thaliana</name>
    <name type="common">Mouse-ear cress</name>
    <dbReference type="NCBI Taxonomy" id="3702"/>
    <lineage>
        <taxon>Eukaryota</taxon>
        <taxon>Viridiplantae</taxon>
        <taxon>Streptophyta</taxon>
        <taxon>Embryophyta</taxon>
        <taxon>Tracheophyta</taxon>
        <taxon>Spermatophyta</taxon>
        <taxon>Magnoliopsida</taxon>
        <taxon>eudicotyledons</taxon>
        <taxon>Gunneridae</taxon>
        <taxon>Pentapetalae</taxon>
        <taxon>rosids</taxon>
        <taxon>malvids</taxon>
        <taxon>Brassicales</taxon>
        <taxon>Brassicaceae</taxon>
        <taxon>Camelineae</taxon>
        <taxon>Arabidopsis</taxon>
    </lineage>
</organism>
<dbReference type="InterPro" id="IPR036093">
    <property type="entry name" value="NAC_dom_sf"/>
</dbReference>
<gene>
    <name evidence="6" type="ORF">AN1_LOCUS255</name>
</gene>
<dbReference type="GO" id="GO:0003677">
    <property type="term" value="F:DNA binding"/>
    <property type="evidence" value="ECO:0007669"/>
    <property type="project" value="UniProtKB-KW"/>
</dbReference>
<dbReference type="SUPFAM" id="SSF101941">
    <property type="entry name" value="NAC domain"/>
    <property type="match status" value="1"/>
</dbReference>
<protein>
    <recommendedName>
        <fullName evidence="5">NAC domain-containing protein</fullName>
    </recommendedName>
</protein>
<evidence type="ECO:0000313" key="7">
    <source>
        <dbReference type="Proteomes" id="UP000426265"/>
    </source>
</evidence>
<dbReference type="EMBL" id="CACRSJ010000104">
    <property type="protein sequence ID" value="VYS44745.1"/>
    <property type="molecule type" value="Genomic_DNA"/>
</dbReference>
<evidence type="ECO:0000256" key="1">
    <source>
        <dbReference type="ARBA" id="ARBA00023015"/>
    </source>
</evidence>
<evidence type="ECO:0000259" key="5">
    <source>
        <dbReference type="PROSITE" id="PS51005"/>
    </source>
</evidence>
<evidence type="ECO:0000256" key="2">
    <source>
        <dbReference type="ARBA" id="ARBA00023125"/>
    </source>
</evidence>
<dbReference type="PROSITE" id="PS51005">
    <property type="entry name" value="NAC"/>
    <property type="match status" value="1"/>
</dbReference>
<reference evidence="6 7" key="1">
    <citation type="submission" date="2019-11" db="EMBL/GenBank/DDBJ databases">
        <authorList>
            <person name="Jiao W.-B."/>
            <person name="Schneeberger K."/>
        </authorList>
    </citation>
    <scope>NUCLEOTIDE SEQUENCE [LARGE SCALE GENOMIC DNA]</scope>
    <source>
        <strain evidence="7">cv. An-1</strain>
    </source>
</reference>
<dbReference type="Pfam" id="PF02365">
    <property type="entry name" value="NAM"/>
    <property type="match status" value="1"/>
</dbReference>
<keyword evidence="1" id="KW-0805">Transcription regulation</keyword>
<dbReference type="AlphaFoldDB" id="A0A654E7C2"/>
<dbReference type="InterPro" id="IPR003441">
    <property type="entry name" value="NAC-dom"/>
</dbReference>
<keyword evidence="2" id="KW-0238">DNA-binding</keyword>
<dbReference type="Gene3D" id="2.170.150.80">
    <property type="entry name" value="NAC domain"/>
    <property type="match status" value="1"/>
</dbReference>
<name>A0A654E7C2_ARATH</name>
<dbReference type="GO" id="GO:0006355">
    <property type="term" value="P:regulation of DNA-templated transcription"/>
    <property type="evidence" value="ECO:0007669"/>
    <property type="project" value="InterPro"/>
</dbReference>
<keyword evidence="4" id="KW-0539">Nucleus</keyword>
<sequence length="87" mass="10269">MVWHFYSCDEYNEEILKTNSGYWKETVSNTPIIGKWITSNGVKIGEKQDLVFQSYENINGSKSDWVMHVYQPTFLPPNQVIFRIYDV</sequence>
<keyword evidence="3" id="KW-0804">Transcription</keyword>
<proteinExistence type="predicted"/>
<feature type="domain" description="NAC" evidence="5">
    <location>
        <begin position="1"/>
        <end position="87"/>
    </location>
</feature>
<evidence type="ECO:0000313" key="6">
    <source>
        <dbReference type="EMBL" id="VYS44745.1"/>
    </source>
</evidence>
<dbReference type="Proteomes" id="UP000426265">
    <property type="component" value="Unassembled WGS sequence"/>
</dbReference>
<evidence type="ECO:0000256" key="4">
    <source>
        <dbReference type="ARBA" id="ARBA00023242"/>
    </source>
</evidence>
<evidence type="ECO:0000256" key="3">
    <source>
        <dbReference type="ARBA" id="ARBA00023163"/>
    </source>
</evidence>
<accession>A0A654E7C2</accession>